<proteinExistence type="predicted"/>
<evidence type="ECO:0000256" key="1">
    <source>
        <dbReference type="SAM" id="MobiDB-lite"/>
    </source>
</evidence>
<feature type="region of interest" description="Disordered" evidence="1">
    <location>
        <begin position="1"/>
        <end position="26"/>
    </location>
</feature>
<feature type="compositionally biased region" description="Low complexity" evidence="1">
    <location>
        <begin position="1"/>
        <end position="13"/>
    </location>
</feature>
<evidence type="ECO:0000313" key="2">
    <source>
        <dbReference type="EMBL" id="RRT69019.1"/>
    </source>
</evidence>
<protein>
    <submittedName>
        <fullName evidence="2">Uncharacterized protein</fullName>
    </submittedName>
</protein>
<sequence>MSSPARSSASAASGGQGGSGNAGFGDDASPYHFPLESAYDRKDEALAGDRPHLFSFCFFWVSVFLMSEFRALKVPFCQSSGAITPLATKLVCPLLDRLAQAIVVRLSQTPRKPPSKSII</sequence>
<dbReference type="AlphaFoldDB" id="A0A426ZYA9"/>
<evidence type="ECO:0000313" key="3">
    <source>
        <dbReference type="Proteomes" id="UP000287651"/>
    </source>
</evidence>
<name>A0A426ZYA9_ENSVE</name>
<dbReference type="Proteomes" id="UP000287651">
    <property type="component" value="Unassembled WGS sequence"/>
</dbReference>
<organism evidence="2 3">
    <name type="scientific">Ensete ventricosum</name>
    <name type="common">Abyssinian banana</name>
    <name type="synonym">Musa ensete</name>
    <dbReference type="NCBI Taxonomy" id="4639"/>
    <lineage>
        <taxon>Eukaryota</taxon>
        <taxon>Viridiplantae</taxon>
        <taxon>Streptophyta</taxon>
        <taxon>Embryophyta</taxon>
        <taxon>Tracheophyta</taxon>
        <taxon>Spermatophyta</taxon>
        <taxon>Magnoliopsida</taxon>
        <taxon>Liliopsida</taxon>
        <taxon>Zingiberales</taxon>
        <taxon>Musaceae</taxon>
        <taxon>Ensete</taxon>
    </lineage>
</organism>
<dbReference type="EMBL" id="AMZH03004499">
    <property type="protein sequence ID" value="RRT69019.1"/>
    <property type="molecule type" value="Genomic_DNA"/>
</dbReference>
<gene>
    <name evidence="2" type="ORF">B296_00022497</name>
</gene>
<accession>A0A426ZYA9</accession>
<comment type="caution">
    <text evidence="2">The sequence shown here is derived from an EMBL/GenBank/DDBJ whole genome shotgun (WGS) entry which is preliminary data.</text>
</comment>
<reference evidence="2 3" key="1">
    <citation type="journal article" date="2014" name="Agronomy (Basel)">
        <title>A Draft Genome Sequence for Ensete ventricosum, the Drought-Tolerant Tree Against Hunger.</title>
        <authorList>
            <person name="Harrison J."/>
            <person name="Moore K.A."/>
            <person name="Paszkiewicz K."/>
            <person name="Jones T."/>
            <person name="Grant M."/>
            <person name="Ambacheew D."/>
            <person name="Muzemil S."/>
            <person name="Studholme D.J."/>
        </authorList>
    </citation>
    <scope>NUCLEOTIDE SEQUENCE [LARGE SCALE GENOMIC DNA]</scope>
</reference>
<feature type="compositionally biased region" description="Gly residues" evidence="1">
    <location>
        <begin position="14"/>
        <end position="23"/>
    </location>
</feature>